<dbReference type="GeneID" id="90073500"/>
<dbReference type="AlphaFoldDB" id="A0AAV5QLR0"/>
<dbReference type="RefSeq" id="XP_064852521.1">
    <property type="nucleotide sequence ID" value="XM_064996449.1"/>
</dbReference>
<comment type="caution">
    <text evidence="1">The sequence shown here is derived from an EMBL/GenBank/DDBJ whole genome shotgun (WGS) entry which is preliminary data.</text>
</comment>
<keyword evidence="2" id="KW-1185">Reference proteome</keyword>
<accession>A0AAV5QLR0</accession>
<evidence type="ECO:0000313" key="1">
    <source>
        <dbReference type="EMBL" id="GMM35521.1"/>
    </source>
</evidence>
<dbReference type="EMBL" id="BTFZ01000006">
    <property type="protein sequence ID" value="GMM35521.1"/>
    <property type="molecule type" value="Genomic_DNA"/>
</dbReference>
<sequence>MSERNCLNFCSYITKSVEGRSKKQYFRPMTLKILRPSSKAQIYQLWKFPYFKYNRKDESFK</sequence>
<proteinExistence type="predicted"/>
<dbReference type="Proteomes" id="UP001360560">
    <property type="component" value="Unassembled WGS sequence"/>
</dbReference>
<evidence type="ECO:0000313" key="2">
    <source>
        <dbReference type="Proteomes" id="UP001360560"/>
    </source>
</evidence>
<name>A0AAV5QLR0_9ASCO</name>
<protein>
    <submittedName>
        <fullName evidence="1">Uncharacterized protein</fullName>
    </submittedName>
</protein>
<reference evidence="1 2" key="1">
    <citation type="journal article" date="2023" name="Elife">
        <title>Identification of key yeast species and microbe-microbe interactions impacting larval growth of Drosophila in the wild.</title>
        <authorList>
            <person name="Mure A."/>
            <person name="Sugiura Y."/>
            <person name="Maeda R."/>
            <person name="Honda K."/>
            <person name="Sakurai N."/>
            <person name="Takahashi Y."/>
            <person name="Watada M."/>
            <person name="Katoh T."/>
            <person name="Gotoh A."/>
            <person name="Gotoh Y."/>
            <person name="Taniguchi I."/>
            <person name="Nakamura K."/>
            <person name="Hayashi T."/>
            <person name="Katayama T."/>
            <person name="Uemura T."/>
            <person name="Hattori Y."/>
        </authorList>
    </citation>
    <scope>NUCLEOTIDE SEQUENCE [LARGE SCALE GENOMIC DNA]</scope>
    <source>
        <strain evidence="1 2">SC-9</strain>
    </source>
</reference>
<organism evidence="1 2">
    <name type="scientific">Saccharomycopsis crataegensis</name>
    <dbReference type="NCBI Taxonomy" id="43959"/>
    <lineage>
        <taxon>Eukaryota</taxon>
        <taxon>Fungi</taxon>
        <taxon>Dikarya</taxon>
        <taxon>Ascomycota</taxon>
        <taxon>Saccharomycotina</taxon>
        <taxon>Saccharomycetes</taxon>
        <taxon>Saccharomycopsidaceae</taxon>
        <taxon>Saccharomycopsis</taxon>
    </lineage>
</organism>
<gene>
    <name evidence="1" type="ORF">DASC09_028460</name>
</gene>